<dbReference type="EMBL" id="CP033622">
    <property type="protein sequence ID" value="QIZ53082.1"/>
    <property type="molecule type" value="Genomic_DNA"/>
</dbReference>
<feature type="transmembrane region" description="Helical" evidence="1">
    <location>
        <begin position="287"/>
        <end position="308"/>
    </location>
</feature>
<dbReference type="AlphaFoldDB" id="A0AAE6Z2Z6"/>
<dbReference type="PANTHER" id="PTHR33406">
    <property type="entry name" value="MEMBRANE PROTEIN MJ1562-RELATED"/>
    <property type="match status" value="1"/>
</dbReference>
<feature type="transmembrane region" description="Helical" evidence="1">
    <location>
        <begin position="261"/>
        <end position="280"/>
    </location>
</feature>
<dbReference type="GO" id="GO:0005886">
    <property type="term" value="C:plasma membrane"/>
    <property type="evidence" value="ECO:0007669"/>
    <property type="project" value="TreeGrafter"/>
</dbReference>
<sequence length="774" mass="84205">MTSKSDSFSDWHRRAAIAWGVIIIALLLALTLLWPQARINSSVLALLPGQSMGKAPPALQQGFMQRLDQQMVWLVTAGDQANPAVAERWLQQLRSLPEFKQVNGPVDAQQQQAWGRFAFEHRNGLIDNATRQRLQRGGDAQADWVLSQLYSAFAGVSSLELTHDPLLLVRGSQLALQQQASQMMLAQGWLTVKDKDGRTWYFLHGELAGGSAFDMTAGHQLVEKLNRLQGELRTAFPQSQVLTRSTLLFSDYASQQARHDVSTLGSATVAGVLLLVFFAFRSVRPLVLCALSVSIGALAGTVCTLLLFGEIHVMTLVMSLSIVGISADYTLYYLTERMVHGGAVSPLDSLRKVLPALLLALGTTVVAYLIIVLAPFPGLRQLSVFAAAGLTASCLTVMVWYPFLVRGLPVRPIPAMVLMGRWLAAWRRNAGVRRGIPLLVVVVGVIGVWRIDVNDDITQLQSLPPSLVQQERQISALTGQQADQTWFMVYGDSPEQTLQRLAQLAPALDVAQQHHDFASYRLLPLNALQRQQQDTQLIAAAAPVVMARLREAGVSLGEPDIRPMTVTPQDWLNSPLSEGWRLLWLTLPNGVSGVLVPVNGVKDSSRLEALSQDIPGVVWIDRKGTFDQLFGLYRMILGALLAVAVGVIALSYVLRLGIRRGLLNVVPSVLSLLGSVAVLSFSGHPFNLFSLLALVLVLGIGINYTLFFGNPRATPMTSLLAVTLAMCTTLLTLGMLVFSSTQAISSFGIVLCAGIFIAFLLAPLALPDSKGKRK</sequence>
<keyword evidence="1" id="KW-0472">Membrane</keyword>
<name>A0AAE6Z2Z6_9GAMM</name>
<feature type="transmembrane region" description="Helical" evidence="1">
    <location>
        <begin position="661"/>
        <end position="682"/>
    </location>
</feature>
<feature type="transmembrane region" description="Helical" evidence="1">
    <location>
        <begin position="744"/>
        <end position="766"/>
    </location>
</feature>
<feature type="transmembrane region" description="Helical" evidence="1">
    <location>
        <begin position="16"/>
        <end position="34"/>
    </location>
</feature>
<dbReference type="Gene3D" id="1.20.1640.10">
    <property type="entry name" value="Multidrug efflux transporter AcrB transmembrane domain"/>
    <property type="match status" value="2"/>
</dbReference>
<dbReference type="RefSeq" id="WP_168363947.1">
    <property type="nucleotide sequence ID" value="NZ_CP033622.1"/>
</dbReference>
<dbReference type="Proteomes" id="UP000500801">
    <property type="component" value="Chromosome"/>
</dbReference>
<feature type="transmembrane region" description="Helical" evidence="1">
    <location>
        <begin position="356"/>
        <end position="376"/>
    </location>
</feature>
<keyword evidence="1" id="KW-1133">Transmembrane helix</keyword>
<feature type="transmembrane region" description="Helical" evidence="1">
    <location>
        <begin position="632"/>
        <end position="654"/>
    </location>
</feature>
<evidence type="ECO:0000313" key="2">
    <source>
        <dbReference type="EMBL" id="QIZ53082.1"/>
    </source>
</evidence>
<dbReference type="InterPro" id="IPR050545">
    <property type="entry name" value="Mycobact_MmpL"/>
</dbReference>
<feature type="transmembrane region" description="Helical" evidence="1">
    <location>
        <begin position="719"/>
        <end position="738"/>
    </location>
</feature>
<feature type="transmembrane region" description="Helical" evidence="1">
    <location>
        <begin position="688"/>
        <end position="707"/>
    </location>
</feature>
<evidence type="ECO:0008006" key="4">
    <source>
        <dbReference type="Google" id="ProtNLM"/>
    </source>
</evidence>
<evidence type="ECO:0000313" key="3">
    <source>
        <dbReference type="Proteomes" id="UP000500801"/>
    </source>
</evidence>
<feature type="transmembrane region" description="Helical" evidence="1">
    <location>
        <begin position="314"/>
        <end position="335"/>
    </location>
</feature>
<keyword evidence="1" id="KW-0812">Transmembrane</keyword>
<protein>
    <recommendedName>
        <fullName evidence="4">Membrane transport protein MMPL domain-containing protein</fullName>
    </recommendedName>
</protein>
<gene>
    <name evidence="2" type="ORF">DWG24_21200</name>
</gene>
<feature type="transmembrane region" description="Helical" evidence="1">
    <location>
        <begin position="382"/>
        <end position="404"/>
    </location>
</feature>
<proteinExistence type="predicted"/>
<accession>A0AAE6Z2Z6</accession>
<dbReference type="SUPFAM" id="SSF82866">
    <property type="entry name" value="Multidrug efflux transporter AcrB transmembrane domain"/>
    <property type="match status" value="2"/>
</dbReference>
<evidence type="ECO:0000256" key="1">
    <source>
        <dbReference type="SAM" id="Phobius"/>
    </source>
</evidence>
<organism evidence="2 3">
    <name type="scientific">Dickeya zeae</name>
    <dbReference type="NCBI Taxonomy" id="204042"/>
    <lineage>
        <taxon>Bacteria</taxon>
        <taxon>Pseudomonadati</taxon>
        <taxon>Pseudomonadota</taxon>
        <taxon>Gammaproteobacteria</taxon>
        <taxon>Enterobacterales</taxon>
        <taxon>Pectobacteriaceae</taxon>
        <taxon>Dickeya</taxon>
    </lineage>
</organism>
<reference evidence="2 3" key="1">
    <citation type="submission" date="2018-11" db="EMBL/GenBank/DDBJ databases">
        <title>Complete genome sequence of Dickeya zeae strain CE1 infecting Canna edulis Ker-Gawl. in China.</title>
        <authorList>
            <person name="Zhang J."/>
            <person name="Lin B."/>
            <person name="Shen H."/>
            <person name="Jiang S."/>
            <person name="Pu X."/>
            <person name="Sun D."/>
        </authorList>
    </citation>
    <scope>NUCLEOTIDE SEQUENCE [LARGE SCALE GENOMIC DNA]</scope>
    <source>
        <strain evidence="2 3">CE1</strain>
    </source>
</reference>
<dbReference type="PANTHER" id="PTHR33406:SF13">
    <property type="entry name" value="MEMBRANE PROTEIN YDFJ"/>
    <property type="match status" value="1"/>
</dbReference>